<dbReference type="Proteomes" id="UP000187406">
    <property type="component" value="Unassembled WGS sequence"/>
</dbReference>
<comment type="caution">
    <text evidence="1">The sequence shown here is derived from an EMBL/GenBank/DDBJ whole genome shotgun (WGS) entry which is preliminary data.</text>
</comment>
<keyword evidence="2" id="KW-1185">Reference proteome</keyword>
<organism evidence="1 2">
    <name type="scientific">Cephalotus follicularis</name>
    <name type="common">Albany pitcher plant</name>
    <dbReference type="NCBI Taxonomy" id="3775"/>
    <lineage>
        <taxon>Eukaryota</taxon>
        <taxon>Viridiplantae</taxon>
        <taxon>Streptophyta</taxon>
        <taxon>Embryophyta</taxon>
        <taxon>Tracheophyta</taxon>
        <taxon>Spermatophyta</taxon>
        <taxon>Magnoliopsida</taxon>
        <taxon>eudicotyledons</taxon>
        <taxon>Gunneridae</taxon>
        <taxon>Pentapetalae</taxon>
        <taxon>rosids</taxon>
        <taxon>fabids</taxon>
        <taxon>Oxalidales</taxon>
        <taxon>Cephalotaceae</taxon>
        <taxon>Cephalotus</taxon>
    </lineage>
</organism>
<sequence length="118" mass="13014">SCQSLSPSLSLSPPKTPLLPISLLFSQLNADAASLFALLPVKRLWNSRSAGKSTTKLLLFIVSPSLTQRKYLSLPQDPYDSPFSPLPKPTQTKPTLLRKRGEWFVFCDQPVSGTNRVS</sequence>
<evidence type="ECO:0000313" key="1">
    <source>
        <dbReference type="EMBL" id="GAV58258.1"/>
    </source>
</evidence>
<reference evidence="2" key="1">
    <citation type="submission" date="2016-04" db="EMBL/GenBank/DDBJ databases">
        <title>Cephalotus genome sequencing.</title>
        <authorList>
            <person name="Fukushima K."/>
            <person name="Hasebe M."/>
            <person name="Fang X."/>
        </authorList>
    </citation>
    <scope>NUCLEOTIDE SEQUENCE [LARGE SCALE GENOMIC DNA]</scope>
    <source>
        <strain evidence="2">cv. St1</strain>
    </source>
</reference>
<evidence type="ECO:0000313" key="2">
    <source>
        <dbReference type="Proteomes" id="UP000187406"/>
    </source>
</evidence>
<proteinExistence type="predicted"/>
<dbReference type="InParanoid" id="A0A1Q3ARA4"/>
<name>A0A1Q3ARA4_CEPFO</name>
<accession>A0A1Q3ARA4</accession>
<dbReference type="EMBL" id="BDDD01000062">
    <property type="protein sequence ID" value="GAV58258.1"/>
    <property type="molecule type" value="Genomic_DNA"/>
</dbReference>
<protein>
    <submittedName>
        <fullName evidence="1">Uncharacterized protein</fullName>
    </submittedName>
</protein>
<gene>
    <name evidence="1" type="ORF">CFOL_v3_01792</name>
</gene>
<feature type="non-terminal residue" evidence="1">
    <location>
        <position position="1"/>
    </location>
</feature>
<dbReference type="AlphaFoldDB" id="A0A1Q3ARA4"/>